<dbReference type="GO" id="GO:0009245">
    <property type="term" value="P:lipid A biosynthetic process"/>
    <property type="evidence" value="ECO:0007669"/>
    <property type="project" value="UniProtKB-UniRule"/>
</dbReference>
<keyword evidence="15" id="KW-1185">Reference proteome</keyword>
<dbReference type="Pfam" id="PF02606">
    <property type="entry name" value="LpxK"/>
    <property type="match status" value="1"/>
</dbReference>
<gene>
    <name evidence="13 14" type="primary">lpxK</name>
    <name evidence="14" type="ORF">GJJ30_11520</name>
</gene>
<evidence type="ECO:0000256" key="13">
    <source>
        <dbReference type="HAMAP-Rule" id="MF_00409"/>
    </source>
</evidence>
<organism evidence="14 15">
    <name type="scientific">Larkinella terrae</name>
    <dbReference type="NCBI Taxonomy" id="2025311"/>
    <lineage>
        <taxon>Bacteria</taxon>
        <taxon>Pseudomonadati</taxon>
        <taxon>Bacteroidota</taxon>
        <taxon>Cytophagia</taxon>
        <taxon>Cytophagales</taxon>
        <taxon>Spirosomataceae</taxon>
        <taxon>Larkinella</taxon>
    </lineage>
</organism>
<evidence type="ECO:0000256" key="7">
    <source>
        <dbReference type="ARBA" id="ARBA00022679"/>
    </source>
</evidence>
<name>A0A7K0EKC8_9BACT</name>
<dbReference type="HAMAP" id="MF_00409">
    <property type="entry name" value="LpxK"/>
    <property type="match status" value="1"/>
</dbReference>
<evidence type="ECO:0000313" key="14">
    <source>
        <dbReference type="EMBL" id="MRS61918.1"/>
    </source>
</evidence>
<accession>A0A7K0EKC8</accession>
<keyword evidence="6 13" id="KW-0441">Lipid A biosynthesis</keyword>
<keyword evidence="7 13" id="KW-0808">Transferase</keyword>
<dbReference type="EMBL" id="WJXZ01000006">
    <property type="protein sequence ID" value="MRS61918.1"/>
    <property type="molecule type" value="Genomic_DNA"/>
</dbReference>
<evidence type="ECO:0000256" key="12">
    <source>
        <dbReference type="ARBA" id="ARBA00029757"/>
    </source>
</evidence>
<reference evidence="14 15" key="1">
    <citation type="journal article" date="2018" name="Antonie Van Leeuwenhoek">
        <title>Larkinella terrae sp. nov., isolated from soil on Jeju Island, South Korea.</title>
        <authorList>
            <person name="Ten L.N."/>
            <person name="Jeon J."/>
            <person name="Park S.J."/>
            <person name="Park S."/>
            <person name="Lee S.Y."/>
            <person name="Kim M.K."/>
            <person name="Jung H.Y."/>
        </authorList>
    </citation>
    <scope>NUCLEOTIDE SEQUENCE [LARGE SCALE GENOMIC DNA]</scope>
    <source>
        <strain evidence="14 15">KCTC 52001</strain>
    </source>
</reference>
<dbReference type="EC" id="2.7.1.130" evidence="3 13"/>
<evidence type="ECO:0000256" key="8">
    <source>
        <dbReference type="ARBA" id="ARBA00022741"/>
    </source>
</evidence>
<keyword evidence="9 13" id="KW-0418">Kinase</keyword>
<evidence type="ECO:0000313" key="15">
    <source>
        <dbReference type="Proteomes" id="UP000441754"/>
    </source>
</evidence>
<dbReference type="PANTHER" id="PTHR42724">
    <property type="entry name" value="TETRAACYLDISACCHARIDE 4'-KINASE"/>
    <property type="match status" value="1"/>
</dbReference>
<comment type="function">
    <text evidence="1 13">Transfers the gamma-phosphate of ATP to the 4'-position of a tetraacyldisaccharide 1-phosphate intermediate (termed DS-1-P) to form tetraacyldisaccharide 1,4'-bis-phosphate (lipid IVA).</text>
</comment>
<dbReference type="GO" id="GO:0009244">
    <property type="term" value="P:lipopolysaccharide core region biosynthetic process"/>
    <property type="evidence" value="ECO:0007669"/>
    <property type="project" value="TreeGrafter"/>
</dbReference>
<evidence type="ECO:0000256" key="6">
    <source>
        <dbReference type="ARBA" id="ARBA00022556"/>
    </source>
</evidence>
<dbReference type="GO" id="GO:0005524">
    <property type="term" value="F:ATP binding"/>
    <property type="evidence" value="ECO:0007669"/>
    <property type="project" value="UniProtKB-UniRule"/>
</dbReference>
<comment type="pathway">
    <text evidence="2 13">Glycolipid biosynthesis; lipid IV(A) biosynthesis; lipid IV(A) from (3R)-3-hydroxytetradecanoyl-[acyl-carrier-protein] and UDP-N-acetyl-alpha-D-glucosamine: step 6/6.</text>
</comment>
<dbReference type="PANTHER" id="PTHR42724:SF1">
    <property type="entry name" value="TETRAACYLDISACCHARIDE 4'-KINASE, MITOCHONDRIAL-RELATED"/>
    <property type="match status" value="1"/>
</dbReference>
<dbReference type="UniPathway" id="UPA00359">
    <property type="reaction ID" value="UER00482"/>
</dbReference>
<comment type="similarity">
    <text evidence="13">Belongs to the LpxK family.</text>
</comment>
<dbReference type="NCBIfam" id="TIGR00682">
    <property type="entry name" value="lpxK"/>
    <property type="match status" value="1"/>
</dbReference>
<comment type="caution">
    <text evidence="14">The sequence shown here is derived from an EMBL/GenBank/DDBJ whole genome shotgun (WGS) entry which is preliminary data.</text>
</comment>
<keyword evidence="8 13" id="KW-0547">Nucleotide-binding</keyword>
<evidence type="ECO:0000256" key="1">
    <source>
        <dbReference type="ARBA" id="ARBA00002274"/>
    </source>
</evidence>
<comment type="catalytic activity">
    <reaction evidence="13">
        <text>a lipid A disaccharide + ATP = a lipid IVA + ADP + H(+)</text>
        <dbReference type="Rhea" id="RHEA:67840"/>
        <dbReference type="ChEBI" id="CHEBI:15378"/>
        <dbReference type="ChEBI" id="CHEBI:30616"/>
        <dbReference type="ChEBI" id="CHEBI:176343"/>
        <dbReference type="ChEBI" id="CHEBI:176425"/>
        <dbReference type="ChEBI" id="CHEBI:456216"/>
        <dbReference type="EC" id="2.7.1.130"/>
    </reaction>
</comment>
<evidence type="ECO:0000256" key="9">
    <source>
        <dbReference type="ARBA" id="ARBA00022777"/>
    </source>
</evidence>
<evidence type="ECO:0000256" key="10">
    <source>
        <dbReference type="ARBA" id="ARBA00022840"/>
    </source>
</evidence>
<keyword evidence="11 13" id="KW-0443">Lipid metabolism</keyword>
<dbReference type="AlphaFoldDB" id="A0A7K0EKC8"/>
<evidence type="ECO:0000256" key="2">
    <source>
        <dbReference type="ARBA" id="ARBA00004870"/>
    </source>
</evidence>
<proteinExistence type="inferred from homology"/>
<protein>
    <recommendedName>
        <fullName evidence="4 13">Tetraacyldisaccharide 4'-kinase</fullName>
        <ecNumber evidence="3 13">2.7.1.130</ecNumber>
    </recommendedName>
    <alternativeName>
        <fullName evidence="12 13">Lipid A 4'-kinase</fullName>
    </alternativeName>
</protein>
<keyword evidence="5 13" id="KW-0444">Lipid biosynthesis</keyword>
<sequence length="353" mass="39864">MLDRLLTPLNWLYGGITDVRNLLYDSSITKSLRPPIYTISVGNLTVGGTGKTPHVDYLVDLLKKTAPTATLSRGYGRRTHGFRIATDVDTADTIGDEPLLLYRKHGKTAGPDQVRVTVSVGEKRAEAITKLLEYSSDLQVIILDDAFQHRPVQPHLNILLTDFNRPFYQDQPFPGGRLRERRHGARRADLIVVTKCPDNLSSAEQTGIRQRIQVYSRADVPVFFTGFRYGKPVCFLPELGVQARNGEEVKSVVLVSGIARPEPLEEYVKARFSMLRHLQFADHYRYTPDDLEKIQRAVPPGAAVLTTEKDFVKLAPLVAEMGADATGFYYLPIEVKFLKDENRFREMSTQFQR</sequence>
<evidence type="ECO:0000256" key="5">
    <source>
        <dbReference type="ARBA" id="ARBA00022516"/>
    </source>
</evidence>
<evidence type="ECO:0000256" key="4">
    <source>
        <dbReference type="ARBA" id="ARBA00016436"/>
    </source>
</evidence>
<dbReference type="InterPro" id="IPR003758">
    <property type="entry name" value="LpxK"/>
</dbReference>
<feature type="binding site" evidence="13">
    <location>
        <begin position="45"/>
        <end position="52"/>
    </location>
    <ligand>
        <name>ATP</name>
        <dbReference type="ChEBI" id="CHEBI:30616"/>
    </ligand>
</feature>
<keyword evidence="10 13" id="KW-0067">ATP-binding</keyword>
<dbReference type="SUPFAM" id="SSF52540">
    <property type="entry name" value="P-loop containing nucleoside triphosphate hydrolases"/>
    <property type="match status" value="1"/>
</dbReference>
<dbReference type="GO" id="GO:0005886">
    <property type="term" value="C:plasma membrane"/>
    <property type="evidence" value="ECO:0007669"/>
    <property type="project" value="TreeGrafter"/>
</dbReference>
<dbReference type="GO" id="GO:0009029">
    <property type="term" value="F:lipid-A 4'-kinase activity"/>
    <property type="evidence" value="ECO:0007669"/>
    <property type="project" value="UniProtKB-UniRule"/>
</dbReference>
<dbReference type="Proteomes" id="UP000441754">
    <property type="component" value="Unassembled WGS sequence"/>
</dbReference>
<evidence type="ECO:0000256" key="11">
    <source>
        <dbReference type="ARBA" id="ARBA00023098"/>
    </source>
</evidence>
<dbReference type="InterPro" id="IPR027417">
    <property type="entry name" value="P-loop_NTPase"/>
</dbReference>
<evidence type="ECO:0000256" key="3">
    <source>
        <dbReference type="ARBA" id="ARBA00012071"/>
    </source>
</evidence>